<protein>
    <recommendedName>
        <fullName evidence="1">GIY-YIG domain-containing protein</fullName>
    </recommendedName>
</protein>
<organism evidence="2 3">
    <name type="scientific">Xenopus laevis</name>
    <name type="common">African clawed frog</name>
    <dbReference type="NCBI Taxonomy" id="8355"/>
    <lineage>
        <taxon>Eukaryota</taxon>
        <taxon>Metazoa</taxon>
        <taxon>Chordata</taxon>
        <taxon>Craniata</taxon>
        <taxon>Vertebrata</taxon>
        <taxon>Euteleostomi</taxon>
        <taxon>Amphibia</taxon>
        <taxon>Batrachia</taxon>
        <taxon>Anura</taxon>
        <taxon>Pipoidea</taxon>
        <taxon>Pipidae</taxon>
        <taxon>Xenopodinae</taxon>
        <taxon>Xenopus</taxon>
        <taxon>Xenopus</taxon>
    </lineage>
</organism>
<dbReference type="Gene3D" id="3.40.1440.10">
    <property type="entry name" value="GIY-YIG endonuclease"/>
    <property type="match status" value="1"/>
</dbReference>
<proteinExistence type="predicted"/>
<dbReference type="Pfam" id="PF01541">
    <property type="entry name" value="GIY-YIG"/>
    <property type="match status" value="1"/>
</dbReference>
<gene>
    <name evidence="2" type="ORF">XELAEV_18044463mg</name>
</gene>
<evidence type="ECO:0000313" key="2">
    <source>
        <dbReference type="EMBL" id="OCT63367.1"/>
    </source>
</evidence>
<dbReference type="Proteomes" id="UP000694892">
    <property type="component" value="Chromosome 9_10L"/>
</dbReference>
<dbReference type="EMBL" id="CM004482">
    <property type="protein sequence ID" value="OCT63367.1"/>
    <property type="molecule type" value="Genomic_DNA"/>
</dbReference>
<accession>A0A974BYW7</accession>
<dbReference type="InterPro" id="IPR035901">
    <property type="entry name" value="GIY-YIG_endonuc_sf"/>
</dbReference>
<dbReference type="AlphaFoldDB" id="A0A974BYW7"/>
<dbReference type="InterPro" id="IPR000305">
    <property type="entry name" value="GIY-YIG_endonuc"/>
</dbReference>
<evidence type="ECO:0000259" key="1">
    <source>
        <dbReference type="PROSITE" id="PS50164"/>
    </source>
</evidence>
<evidence type="ECO:0000313" key="3">
    <source>
        <dbReference type="Proteomes" id="UP000694892"/>
    </source>
</evidence>
<feature type="domain" description="GIY-YIG" evidence="1">
    <location>
        <begin position="88"/>
        <end position="185"/>
    </location>
</feature>
<reference evidence="3" key="1">
    <citation type="journal article" date="2016" name="Nature">
        <title>Genome evolution in the allotetraploid frog Xenopus laevis.</title>
        <authorList>
            <person name="Session A.M."/>
            <person name="Uno Y."/>
            <person name="Kwon T."/>
            <person name="Chapman J.A."/>
            <person name="Toyoda A."/>
            <person name="Takahashi S."/>
            <person name="Fukui A."/>
            <person name="Hikosaka A."/>
            <person name="Suzuki A."/>
            <person name="Kondo M."/>
            <person name="van Heeringen S.J."/>
            <person name="Quigley I."/>
            <person name="Heinz S."/>
            <person name="Ogino H."/>
            <person name="Ochi H."/>
            <person name="Hellsten U."/>
            <person name="Lyons J.B."/>
            <person name="Simakov O."/>
            <person name="Putnam N."/>
            <person name="Stites J."/>
            <person name="Kuroki Y."/>
            <person name="Tanaka T."/>
            <person name="Michiue T."/>
            <person name="Watanabe M."/>
            <person name="Bogdanovic O."/>
            <person name="Lister R."/>
            <person name="Georgiou G."/>
            <person name="Paranjpe S.S."/>
            <person name="van Kruijsbergen I."/>
            <person name="Shu S."/>
            <person name="Carlson J."/>
            <person name="Kinoshita T."/>
            <person name="Ohta Y."/>
            <person name="Mawaribuchi S."/>
            <person name="Jenkins J."/>
            <person name="Grimwood J."/>
            <person name="Schmutz J."/>
            <person name="Mitros T."/>
            <person name="Mozaffari S.V."/>
            <person name="Suzuki Y."/>
            <person name="Haramoto Y."/>
            <person name="Yamamoto T.S."/>
            <person name="Takagi C."/>
            <person name="Heald R."/>
            <person name="Miller K."/>
            <person name="Haudenschild C."/>
            <person name="Kitzman J."/>
            <person name="Nakayama T."/>
            <person name="Izutsu Y."/>
            <person name="Robert J."/>
            <person name="Fortriede J."/>
            <person name="Burns K."/>
            <person name="Lotay V."/>
            <person name="Karimi K."/>
            <person name="Yasuoka Y."/>
            <person name="Dichmann D.S."/>
            <person name="Flajnik M.F."/>
            <person name="Houston D.W."/>
            <person name="Shendure J."/>
            <person name="DuPasquier L."/>
            <person name="Vize P.D."/>
            <person name="Zorn A.M."/>
            <person name="Ito M."/>
            <person name="Marcotte E.M."/>
            <person name="Wallingford J.B."/>
            <person name="Ito Y."/>
            <person name="Asashima M."/>
            <person name="Ueno N."/>
            <person name="Matsuda Y."/>
            <person name="Veenstra G.J."/>
            <person name="Fujiyama A."/>
            <person name="Harland R.M."/>
            <person name="Taira M."/>
            <person name="Rokhsar D.S."/>
        </authorList>
    </citation>
    <scope>NUCLEOTIDE SEQUENCE [LARGE SCALE GENOMIC DNA]</scope>
    <source>
        <strain evidence="3">J</strain>
    </source>
</reference>
<dbReference type="PROSITE" id="PS50164">
    <property type="entry name" value="GIY_YIG"/>
    <property type="match status" value="1"/>
</dbReference>
<dbReference type="SUPFAM" id="SSF82771">
    <property type="entry name" value="GIY-YIG endonuclease"/>
    <property type="match status" value="1"/>
</dbReference>
<name>A0A974BYW7_XENLA</name>
<sequence>MCDFNHDLKTVIGDKSIITFRRSKNLKDRLIRSHYCNTPKSTWWSNKTKGCYTCGTCKACPWIKKTTKIECRSDIKEYLIKDLINCKTRGVIYIMSCERGKNYIGKTKREFRRRVLEHLGDVLHKRNTSVANHINESHEGDTSVMKFTGMEHIQSTTRIGDVNRKLLQCEAQWIYWCQSKSPNGLNEGFTFAQFL</sequence>